<dbReference type="GO" id="GO:0000976">
    <property type="term" value="F:transcription cis-regulatory region binding"/>
    <property type="evidence" value="ECO:0007669"/>
    <property type="project" value="TreeGrafter"/>
</dbReference>
<feature type="domain" description="Response regulatory" evidence="8">
    <location>
        <begin position="2"/>
        <end position="116"/>
    </location>
</feature>
<dbReference type="FunFam" id="3.40.50.2300:FF:000001">
    <property type="entry name" value="DNA-binding response regulator PhoB"/>
    <property type="match status" value="1"/>
</dbReference>
<dbReference type="STRING" id="1034346.GCA_000313565_03022"/>
<reference evidence="10 11" key="1">
    <citation type="submission" date="2018-05" db="EMBL/GenBank/DDBJ databases">
        <title>Genomic Encyclopedia of Type Strains, Phase IV (KMG-IV): sequencing the most valuable type-strain genomes for metagenomic binning, comparative biology and taxonomic classification.</title>
        <authorList>
            <person name="Goeker M."/>
        </authorList>
    </citation>
    <scope>NUCLEOTIDE SEQUENCE [LARGE SCALE GENOMIC DNA]</scope>
    <source>
        <strain evidence="10 11">JC118</strain>
    </source>
</reference>
<gene>
    <name evidence="10" type="ORF">DES51_10731</name>
</gene>
<dbReference type="CDD" id="cd17624">
    <property type="entry name" value="REC_OmpR_PmrA-like"/>
    <property type="match status" value="1"/>
</dbReference>
<evidence type="ECO:0000256" key="7">
    <source>
        <dbReference type="PROSITE-ProRule" id="PRU01091"/>
    </source>
</evidence>
<accession>A0A318KLV6</accession>
<evidence type="ECO:0000256" key="6">
    <source>
        <dbReference type="PROSITE-ProRule" id="PRU00169"/>
    </source>
</evidence>
<evidence type="ECO:0000256" key="5">
    <source>
        <dbReference type="ARBA" id="ARBA00023163"/>
    </source>
</evidence>
<dbReference type="SUPFAM" id="SSF52172">
    <property type="entry name" value="CheY-like"/>
    <property type="match status" value="1"/>
</dbReference>
<dbReference type="InterPro" id="IPR039420">
    <property type="entry name" value="WalR-like"/>
</dbReference>
<evidence type="ECO:0000259" key="8">
    <source>
        <dbReference type="PROSITE" id="PS50110"/>
    </source>
</evidence>
<evidence type="ECO:0000259" key="9">
    <source>
        <dbReference type="PROSITE" id="PS51755"/>
    </source>
</evidence>
<dbReference type="SMART" id="SM00448">
    <property type="entry name" value="REC"/>
    <property type="match status" value="1"/>
</dbReference>
<keyword evidence="3" id="KW-0805">Transcription regulation</keyword>
<dbReference type="GO" id="GO:0006355">
    <property type="term" value="P:regulation of DNA-templated transcription"/>
    <property type="evidence" value="ECO:0007669"/>
    <property type="project" value="InterPro"/>
</dbReference>
<keyword evidence="1 6" id="KW-0597">Phosphoprotein</keyword>
<proteinExistence type="predicted"/>
<feature type="DNA-binding region" description="OmpR/PhoB-type" evidence="7">
    <location>
        <begin position="124"/>
        <end position="222"/>
    </location>
</feature>
<feature type="domain" description="OmpR/PhoB-type" evidence="9">
    <location>
        <begin position="124"/>
        <end position="222"/>
    </location>
</feature>
<dbReference type="Gene3D" id="1.10.10.10">
    <property type="entry name" value="Winged helix-like DNA-binding domain superfamily/Winged helix DNA-binding domain"/>
    <property type="match status" value="1"/>
</dbReference>
<evidence type="ECO:0000313" key="10">
    <source>
        <dbReference type="EMBL" id="PXX78490.1"/>
    </source>
</evidence>
<dbReference type="Gene3D" id="6.10.250.690">
    <property type="match status" value="1"/>
</dbReference>
<dbReference type="PANTHER" id="PTHR48111:SF36">
    <property type="entry name" value="TRANSCRIPTIONAL REGULATORY PROTEIN CUTR"/>
    <property type="match status" value="1"/>
</dbReference>
<protein>
    <submittedName>
        <fullName evidence="10">DNA-binding response OmpR family regulator</fullName>
    </submittedName>
</protein>
<dbReference type="Pfam" id="PF00072">
    <property type="entry name" value="Response_reg"/>
    <property type="match status" value="1"/>
</dbReference>
<dbReference type="GO" id="GO:0005829">
    <property type="term" value="C:cytosol"/>
    <property type="evidence" value="ECO:0007669"/>
    <property type="project" value="TreeGrafter"/>
</dbReference>
<dbReference type="AlphaFoldDB" id="A0A318KLV6"/>
<evidence type="ECO:0000256" key="4">
    <source>
        <dbReference type="ARBA" id="ARBA00023125"/>
    </source>
</evidence>
<dbReference type="InterPro" id="IPR001789">
    <property type="entry name" value="Sig_transdc_resp-reg_receiver"/>
</dbReference>
<dbReference type="OrthoDB" id="9790442at2"/>
<evidence type="ECO:0000313" key="11">
    <source>
        <dbReference type="Proteomes" id="UP000247612"/>
    </source>
</evidence>
<dbReference type="Proteomes" id="UP000247612">
    <property type="component" value="Unassembled WGS sequence"/>
</dbReference>
<dbReference type="InterPro" id="IPR001867">
    <property type="entry name" value="OmpR/PhoB-type_DNA-bd"/>
</dbReference>
<comment type="caution">
    <text evidence="10">The sequence shown here is derived from an EMBL/GenBank/DDBJ whole genome shotgun (WGS) entry which is preliminary data.</text>
</comment>
<dbReference type="InterPro" id="IPR036388">
    <property type="entry name" value="WH-like_DNA-bd_sf"/>
</dbReference>
<dbReference type="CDD" id="cd00383">
    <property type="entry name" value="trans_reg_C"/>
    <property type="match status" value="1"/>
</dbReference>
<evidence type="ECO:0000256" key="3">
    <source>
        <dbReference type="ARBA" id="ARBA00023015"/>
    </source>
</evidence>
<keyword evidence="2" id="KW-0902">Two-component regulatory system</keyword>
<keyword evidence="4 7" id="KW-0238">DNA-binding</keyword>
<dbReference type="PROSITE" id="PS51755">
    <property type="entry name" value="OMPR_PHOB"/>
    <property type="match status" value="1"/>
</dbReference>
<sequence length="227" mass="25625">MKILIVEDEKDMQQALCYGMRKSGYAVDAADNGQDAVELCEYNDYDLVILDLNLPGMDGLNVLKHIRDKNLPAKVLILSARCDISDKIEGLDGGASDYMTKPFHFKELEARVRVLLRRTFIQNEAALSRGGLYLDTNKKQASFKGMPIELSMREFSILEYLMMNMGRPVSAEELLEHVCDSEADPFSNQIKVYISTIRRKLAAFSDENIIKNIRGAGYVINKEDAEC</sequence>
<keyword evidence="11" id="KW-1185">Reference proteome</keyword>
<dbReference type="GO" id="GO:0032993">
    <property type="term" value="C:protein-DNA complex"/>
    <property type="evidence" value="ECO:0007669"/>
    <property type="project" value="TreeGrafter"/>
</dbReference>
<dbReference type="PROSITE" id="PS50110">
    <property type="entry name" value="RESPONSE_REGULATORY"/>
    <property type="match status" value="1"/>
</dbReference>
<keyword evidence="5" id="KW-0804">Transcription</keyword>
<dbReference type="PANTHER" id="PTHR48111">
    <property type="entry name" value="REGULATOR OF RPOS"/>
    <property type="match status" value="1"/>
</dbReference>
<dbReference type="GO" id="GO:0000156">
    <property type="term" value="F:phosphorelay response regulator activity"/>
    <property type="evidence" value="ECO:0007669"/>
    <property type="project" value="TreeGrafter"/>
</dbReference>
<dbReference type="SMART" id="SM00862">
    <property type="entry name" value="Trans_reg_C"/>
    <property type="match status" value="1"/>
</dbReference>
<feature type="modified residue" description="4-aspartylphosphate" evidence="6">
    <location>
        <position position="51"/>
    </location>
</feature>
<dbReference type="Pfam" id="PF00486">
    <property type="entry name" value="Trans_reg_C"/>
    <property type="match status" value="1"/>
</dbReference>
<evidence type="ECO:0000256" key="1">
    <source>
        <dbReference type="ARBA" id="ARBA00022553"/>
    </source>
</evidence>
<dbReference type="RefSeq" id="WP_022939300.1">
    <property type="nucleotide sequence ID" value="NZ_CABKRQ010000008.1"/>
</dbReference>
<dbReference type="EMBL" id="QJKH01000007">
    <property type="protein sequence ID" value="PXX78490.1"/>
    <property type="molecule type" value="Genomic_DNA"/>
</dbReference>
<organism evidence="10 11">
    <name type="scientific">Dielma fastidiosa</name>
    <dbReference type="NCBI Taxonomy" id="1034346"/>
    <lineage>
        <taxon>Bacteria</taxon>
        <taxon>Bacillati</taxon>
        <taxon>Bacillota</taxon>
        <taxon>Erysipelotrichia</taxon>
        <taxon>Erysipelotrichales</taxon>
        <taxon>Erysipelotrichaceae</taxon>
        <taxon>Dielma</taxon>
    </lineage>
</organism>
<dbReference type="InterPro" id="IPR011006">
    <property type="entry name" value="CheY-like_superfamily"/>
</dbReference>
<dbReference type="Gene3D" id="3.40.50.2300">
    <property type="match status" value="1"/>
</dbReference>
<evidence type="ECO:0000256" key="2">
    <source>
        <dbReference type="ARBA" id="ARBA00023012"/>
    </source>
</evidence>
<name>A0A318KLV6_9FIRM</name>